<sequence length="160" mass="18958">MRAKEMTRNRWFGVAFFAMYILLLFYILFFSELNGRGLMNRDHISYNMHPFREIYRYLFYWKQIGLLNALLNLFGNIIGFVPLGFLLPSFSGRCRKYWYNTLMAGYLLSFAVEFFQLAFRAGSCDVDDIILNTLGTALGYLCFLFVQLGRSKRREKKNLR</sequence>
<comment type="caution">
    <text evidence="3">The sequence shown here is derived from an EMBL/GenBank/DDBJ whole genome shotgun (WGS) entry which is preliminary data.</text>
</comment>
<dbReference type="AlphaFoldDB" id="G9WUV7"/>
<evidence type="ECO:0000313" key="3">
    <source>
        <dbReference type="EMBL" id="EHL11358.1"/>
    </source>
</evidence>
<reference evidence="3 4" key="1">
    <citation type="submission" date="2011-08" db="EMBL/GenBank/DDBJ databases">
        <title>The Genome Sequence of Oribacterium sp. ACB7.</title>
        <authorList>
            <consortium name="The Broad Institute Genome Sequencing Platform"/>
            <person name="Earl A."/>
            <person name="Ward D."/>
            <person name="Feldgarden M."/>
            <person name="Gevers D."/>
            <person name="Sizova M."/>
            <person name="Hazen A."/>
            <person name="Epstein S."/>
            <person name="Young S.K."/>
            <person name="Zeng Q."/>
            <person name="Gargeya S."/>
            <person name="Fitzgerald M."/>
            <person name="Haas B."/>
            <person name="Abouelleil A."/>
            <person name="Alvarado L."/>
            <person name="Arachchi H.M."/>
            <person name="Berlin A."/>
            <person name="Brown A."/>
            <person name="Chapman S.B."/>
            <person name="Chen Z."/>
            <person name="Dunbar C."/>
            <person name="Freedman E."/>
            <person name="Gearin G."/>
            <person name="Gellesch M."/>
            <person name="Goldberg J."/>
            <person name="Griggs A."/>
            <person name="Gujja S."/>
            <person name="Heiman D."/>
            <person name="Howarth C."/>
            <person name="Larson L."/>
            <person name="Lui A."/>
            <person name="MacDonald P.J.P."/>
            <person name="Montmayeur A."/>
            <person name="Murphy C."/>
            <person name="Neiman D."/>
            <person name="Pearson M."/>
            <person name="Priest M."/>
            <person name="Roberts A."/>
            <person name="Saif S."/>
            <person name="Shea T."/>
            <person name="Shenoy N."/>
            <person name="Sisk P."/>
            <person name="Stolte C."/>
            <person name="Sykes S."/>
            <person name="Wortman J."/>
            <person name="Nusbaum C."/>
            <person name="Birren B."/>
        </authorList>
    </citation>
    <scope>NUCLEOTIDE SEQUENCE [LARGE SCALE GENOMIC DNA]</scope>
    <source>
        <strain evidence="3 4">ACB7</strain>
    </source>
</reference>
<evidence type="ECO:0000259" key="2">
    <source>
        <dbReference type="Pfam" id="PF04892"/>
    </source>
</evidence>
<feature type="transmembrane region" description="Helical" evidence="1">
    <location>
        <begin position="64"/>
        <end position="85"/>
    </location>
</feature>
<keyword evidence="1" id="KW-0812">Transmembrane</keyword>
<evidence type="ECO:0000256" key="1">
    <source>
        <dbReference type="SAM" id="Phobius"/>
    </source>
</evidence>
<dbReference type="PANTHER" id="PTHR36834:SF1">
    <property type="entry name" value="INTEGRAL MEMBRANE PROTEIN"/>
    <property type="match status" value="1"/>
</dbReference>
<dbReference type="PANTHER" id="PTHR36834">
    <property type="entry name" value="MEMBRANE PROTEIN-RELATED"/>
    <property type="match status" value="1"/>
</dbReference>
<keyword evidence="1" id="KW-1133">Transmembrane helix</keyword>
<protein>
    <recommendedName>
        <fullName evidence="2">VanZ-like domain-containing protein</fullName>
    </recommendedName>
</protein>
<dbReference type="InterPro" id="IPR053150">
    <property type="entry name" value="Teicoplanin_resist-assoc"/>
</dbReference>
<proteinExistence type="predicted"/>
<dbReference type="Proteomes" id="UP000003527">
    <property type="component" value="Unassembled WGS sequence"/>
</dbReference>
<name>G9WUV7_9FIRM</name>
<feature type="transmembrane region" description="Helical" evidence="1">
    <location>
        <begin position="129"/>
        <end position="148"/>
    </location>
</feature>
<accession>G9WUV7</accession>
<feature type="transmembrane region" description="Helical" evidence="1">
    <location>
        <begin position="97"/>
        <end position="117"/>
    </location>
</feature>
<dbReference type="HOGENOM" id="CLU_077618_5_2_9"/>
<evidence type="ECO:0000313" key="4">
    <source>
        <dbReference type="Proteomes" id="UP000003527"/>
    </source>
</evidence>
<feature type="domain" description="VanZ-like" evidence="2">
    <location>
        <begin position="17"/>
        <end position="146"/>
    </location>
</feature>
<dbReference type="PATRIC" id="fig|796944.3.peg.1407"/>
<keyword evidence="4" id="KW-1185">Reference proteome</keyword>
<dbReference type="RefSeq" id="WP_009536561.1">
    <property type="nucleotide sequence ID" value="NZ_JH414504.1"/>
</dbReference>
<gene>
    <name evidence="3" type="ORF">HMPREF9624_00691</name>
</gene>
<dbReference type="Pfam" id="PF04892">
    <property type="entry name" value="VanZ"/>
    <property type="match status" value="1"/>
</dbReference>
<feature type="transmembrane region" description="Helical" evidence="1">
    <location>
        <begin position="12"/>
        <end position="31"/>
    </location>
</feature>
<dbReference type="InterPro" id="IPR006976">
    <property type="entry name" value="VanZ-like"/>
</dbReference>
<dbReference type="EMBL" id="AFZD01000017">
    <property type="protein sequence ID" value="EHL11358.1"/>
    <property type="molecule type" value="Genomic_DNA"/>
</dbReference>
<organism evidence="3 4">
    <name type="scientific">Oribacterium asaccharolyticum ACB7</name>
    <dbReference type="NCBI Taxonomy" id="796944"/>
    <lineage>
        <taxon>Bacteria</taxon>
        <taxon>Bacillati</taxon>
        <taxon>Bacillota</taxon>
        <taxon>Clostridia</taxon>
        <taxon>Lachnospirales</taxon>
        <taxon>Lachnospiraceae</taxon>
        <taxon>Oribacterium</taxon>
    </lineage>
</organism>
<keyword evidence="1" id="KW-0472">Membrane</keyword>